<dbReference type="CDD" id="cd00130">
    <property type="entry name" value="PAS"/>
    <property type="match status" value="1"/>
</dbReference>
<dbReference type="InterPro" id="IPR029016">
    <property type="entry name" value="GAF-like_dom_sf"/>
</dbReference>
<dbReference type="PANTHER" id="PTHR44757:SF2">
    <property type="entry name" value="BIOFILM ARCHITECTURE MAINTENANCE PROTEIN MBAA"/>
    <property type="match status" value="1"/>
</dbReference>
<accession>A0ABQ2ETY1</accession>
<dbReference type="InterPro" id="IPR000014">
    <property type="entry name" value="PAS"/>
</dbReference>
<comment type="caution">
    <text evidence="3">The sequence shown here is derived from an EMBL/GenBank/DDBJ whole genome shotgun (WGS) entry which is preliminary data.</text>
</comment>
<dbReference type="Pfam" id="PF00656">
    <property type="entry name" value="Peptidase_C14"/>
    <property type="match status" value="1"/>
</dbReference>
<dbReference type="Gene3D" id="3.30.450.20">
    <property type="entry name" value="PAS domain"/>
    <property type="match status" value="1"/>
</dbReference>
<dbReference type="Pfam" id="PF01590">
    <property type="entry name" value="GAF"/>
    <property type="match status" value="1"/>
</dbReference>
<proteinExistence type="predicted"/>
<dbReference type="InterPro" id="IPR052155">
    <property type="entry name" value="Biofilm_reg_signaling"/>
</dbReference>
<evidence type="ECO:0000313" key="3">
    <source>
        <dbReference type="EMBL" id="GGK22205.1"/>
    </source>
</evidence>
<evidence type="ECO:0000313" key="4">
    <source>
        <dbReference type="Proteomes" id="UP000660265"/>
    </source>
</evidence>
<dbReference type="SMART" id="SM00091">
    <property type="entry name" value="PAS"/>
    <property type="match status" value="1"/>
</dbReference>
<gene>
    <name evidence="3" type="ORF">GCM10011583_62750</name>
</gene>
<dbReference type="Pfam" id="PF00989">
    <property type="entry name" value="PAS"/>
    <property type="match status" value="1"/>
</dbReference>
<protein>
    <recommendedName>
        <fullName evidence="2">PAS domain-containing protein</fullName>
    </recommendedName>
</protein>
<dbReference type="SUPFAM" id="SSF52129">
    <property type="entry name" value="Caspase-like"/>
    <property type="match status" value="1"/>
</dbReference>
<dbReference type="Gene3D" id="3.30.450.40">
    <property type="match status" value="1"/>
</dbReference>
<dbReference type="InterPro" id="IPR035965">
    <property type="entry name" value="PAS-like_dom_sf"/>
</dbReference>
<dbReference type="NCBIfam" id="NF047832">
    <property type="entry name" value="caspase_w_EACC1"/>
    <property type="match status" value="1"/>
</dbReference>
<dbReference type="InterPro" id="IPR029030">
    <property type="entry name" value="Caspase-like_dom_sf"/>
</dbReference>
<evidence type="ECO:0000259" key="2">
    <source>
        <dbReference type="PROSITE" id="PS50112"/>
    </source>
</evidence>
<dbReference type="EMBL" id="BMMV01000027">
    <property type="protein sequence ID" value="GGK22205.1"/>
    <property type="molecule type" value="Genomic_DNA"/>
</dbReference>
<reference evidence="4" key="1">
    <citation type="journal article" date="2019" name="Int. J. Syst. Evol. Microbiol.">
        <title>The Global Catalogue of Microorganisms (GCM) 10K type strain sequencing project: providing services to taxonomists for standard genome sequencing and annotation.</title>
        <authorList>
            <consortium name="The Broad Institute Genomics Platform"/>
            <consortium name="The Broad Institute Genome Sequencing Center for Infectious Disease"/>
            <person name="Wu L."/>
            <person name="Ma J."/>
        </authorList>
    </citation>
    <scope>NUCLEOTIDE SEQUENCE [LARGE SCALE GENOMIC DNA]</scope>
    <source>
        <strain evidence="4">CGMCC 4.7275</strain>
    </source>
</reference>
<dbReference type="InterPro" id="IPR011600">
    <property type="entry name" value="Pept_C14_caspase"/>
</dbReference>
<dbReference type="PANTHER" id="PTHR44757">
    <property type="entry name" value="DIGUANYLATE CYCLASE DGCP"/>
    <property type="match status" value="1"/>
</dbReference>
<dbReference type="SUPFAM" id="SSF55781">
    <property type="entry name" value="GAF domain-like"/>
    <property type="match status" value="1"/>
</dbReference>
<dbReference type="InterPro" id="IPR003018">
    <property type="entry name" value="GAF"/>
</dbReference>
<keyword evidence="1" id="KW-0175">Coiled coil</keyword>
<sequence length="591" mass="64902">MLIGVGAFDTLHDLPAVEAGVRTLADLFAQKDIWGLPPENCQMLLDPQTPRQLSKSVAEAAEAAEDTLLVYYAGHGLIEPRTGQLHLAVGDSDRMSVHDTAVPYEWIRRSIEHSPAARRILIADCCYSARTFGTQSAGAELEVEGTYLLAAAAENAVAVSPPGERFTAFTGELIRLIRDGVLEGEEFLDLDTIYQRLRVELGLKALPEPHRLCRDRLGKAPFLRNTAFQPVTATSRRGWDNWSAAHATAGRHAEPVAMESEPYVRLATLRSLLDQLITQVSPARSLADTLQSVADGIVAGLGYELAAVNLVRPDGDLVVAAFSGDPNAEALLSGRVGPRASWDRRLSMGEAWGSLRFIPHSEGRVLDDDDVPQWHTEGRYPRFEGEWHPDDRLFAPMYLARQGDGELLGVISVDRPSDGQRPGPWGREALQVYAAHAAVAISNARLRGNMQRALARLEREQQALRASEESFRQAFEFAPSGMVMAEMGGDQHGRILRTNDALCRLLGRPASALRRYSFSDLVHPEDIGTLLRTSAEGGRAELRLARRDNSYVWVSMRNSVVADAVDGPRYLLTHVEDIEYRRGPGDNGPAS</sequence>
<name>A0ABQ2ETY1_9ACTN</name>
<dbReference type="Proteomes" id="UP000660265">
    <property type="component" value="Unassembled WGS sequence"/>
</dbReference>
<organism evidence="3 4">
    <name type="scientific">Streptomyces camponoticapitis</name>
    <dbReference type="NCBI Taxonomy" id="1616125"/>
    <lineage>
        <taxon>Bacteria</taxon>
        <taxon>Bacillati</taxon>
        <taxon>Actinomycetota</taxon>
        <taxon>Actinomycetes</taxon>
        <taxon>Kitasatosporales</taxon>
        <taxon>Streptomycetaceae</taxon>
        <taxon>Streptomyces</taxon>
    </lineage>
</organism>
<dbReference type="SMART" id="SM00065">
    <property type="entry name" value="GAF"/>
    <property type="match status" value="1"/>
</dbReference>
<feature type="domain" description="PAS" evidence="2">
    <location>
        <begin position="467"/>
        <end position="526"/>
    </location>
</feature>
<dbReference type="Gene3D" id="3.40.50.1460">
    <property type="match status" value="1"/>
</dbReference>
<dbReference type="SUPFAM" id="SSF55785">
    <property type="entry name" value="PYP-like sensor domain (PAS domain)"/>
    <property type="match status" value="1"/>
</dbReference>
<evidence type="ECO:0000256" key="1">
    <source>
        <dbReference type="SAM" id="Coils"/>
    </source>
</evidence>
<keyword evidence="4" id="KW-1185">Reference proteome</keyword>
<dbReference type="NCBIfam" id="TIGR00229">
    <property type="entry name" value="sensory_box"/>
    <property type="match status" value="1"/>
</dbReference>
<dbReference type="InterPro" id="IPR013767">
    <property type="entry name" value="PAS_fold"/>
</dbReference>
<dbReference type="PROSITE" id="PS50112">
    <property type="entry name" value="PAS"/>
    <property type="match status" value="1"/>
</dbReference>
<feature type="coiled-coil region" evidence="1">
    <location>
        <begin position="443"/>
        <end position="474"/>
    </location>
</feature>